<sequence>MDITIDQQVALDEALVPHASRLRIGKSNFRLRPDLKSKELILQVVYDVLKLTPFYKSFLVTADFDELPFEEEILAFLKELGHSGEIKMITDVNINKLHQPWRSFAAIANKCLSGKSTGYDSLCLSQAQILWGMYHKKNVDFAYLLWEDFVYQVEHKDAQKSNEIYYPRFTKVIVNFFMTKDQSIPRRNKYKLSFYFWYMSTRSSTRNLFPPLDNPELTIQRRSRVDPTLLNDFEMAAEGNGDPPVPDLQTMEELCQPSLNGRGGPIALISIQATNFGLKNDMIQQV</sequence>
<dbReference type="AlphaFoldDB" id="A0A6L2KCV9"/>
<comment type="caution">
    <text evidence="1">The sequence shown here is derived from an EMBL/GenBank/DDBJ whole genome shotgun (WGS) entry which is preliminary data.</text>
</comment>
<reference evidence="1" key="1">
    <citation type="journal article" date="2019" name="Sci. Rep.">
        <title>Draft genome of Tanacetum cinerariifolium, the natural source of mosquito coil.</title>
        <authorList>
            <person name="Yamashiro T."/>
            <person name="Shiraishi A."/>
            <person name="Satake H."/>
            <person name="Nakayama K."/>
        </authorList>
    </citation>
    <scope>NUCLEOTIDE SEQUENCE</scope>
</reference>
<protein>
    <submittedName>
        <fullName evidence="1">Monodehydroascorbate reductase</fullName>
    </submittedName>
</protein>
<dbReference type="EMBL" id="BKCJ010002234">
    <property type="protein sequence ID" value="GEU47186.1"/>
    <property type="molecule type" value="Genomic_DNA"/>
</dbReference>
<accession>A0A6L2KCV9</accession>
<organism evidence="1">
    <name type="scientific">Tanacetum cinerariifolium</name>
    <name type="common">Dalmatian daisy</name>
    <name type="synonym">Chrysanthemum cinerariifolium</name>
    <dbReference type="NCBI Taxonomy" id="118510"/>
    <lineage>
        <taxon>Eukaryota</taxon>
        <taxon>Viridiplantae</taxon>
        <taxon>Streptophyta</taxon>
        <taxon>Embryophyta</taxon>
        <taxon>Tracheophyta</taxon>
        <taxon>Spermatophyta</taxon>
        <taxon>Magnoliopsida</taxon>
        <taxon>eudicotyledons</taxon>
        <taxon>Gunneridae</taxon>
        <taxon>Pentapetalae</taxon>
        <taxon>asterids</taxon>
        <taxon>campanulids</taxon>
        <taxon>Asterales</taxon>
        <taxon>Asteraceae</taxon>
        <taxon>Asteroideae</taxon>
        <taxon>Anthemideae</taxon>
        <taxon>Anthemidinae</taxon>
        <taxon>Tanacetum</taxon>
    </lineage>
</organism>
<proteinExistence type="predicted"/>
<name>A0A6L2KCV9_TANCI</name>
<evidence type="ECO:0000313" key="1">
    <source>
        <dbReference type="EMBL" id="GEU47186.1"/>
    </source>
</evidence>
<gene>
    <name evidence="1" type="ORF">Tci_019164</name>
</gene>